<evidence type="ECO:0000313" key="14">
    <source>
        <dbReference type="EMBL" id="CAG2212394.1"/>
    </source>
</evidence>
<protein>
    <recommendedName>
        <fullName evidence="13">Ig-like domain-containing protein</fullName>
    </recommendedName>
</protein>
<name>A0A8S3S0C8_MYTED</name>
<dbReference type="SMART" id="SM00408">
    <property type="entry name" value="IGc2"/>
    <property type="match status" value="1"/>
</dbReference>
<keyword evidence="4 12" id="KW-0732">Signal</keyword>
<evidence type="ECO:0000256" key="12">
    <source>
        <dbReference type="SAM" id="SignalP"/>
    </source>
</evidence>
<evidence type="ECO:0000256" key="5">
    <source>
        <dbReference type="ARBA" id="ARBA00022989"/>
    </source>
</evidence>
<evidence type="ECO:0000256" key="7">
    <source>
        <dbReference type="ARBA" id="ARBA00023157"/>
    </source>
</evidence>
<dbReference type="GO" id="GO:0009897">
    <property type="term" value="C:external side of plasma membrane"/>
    <property type="evidence" value="ECO:0007669"/>
    <property type="project" value="TreeGrafter"/>
</dbReference>
<feature type="signal peptide" evidence="12">
    <location>
        <begin position="1"/>
        <end position="23"/>
    </location>
</feature>
<keyword evidence="10" id="KW-0393">Immunoglobulin domain</keyword>
<organism evidence="14 15">
    <name type="scientific">Mytilus edulis</name>
    <name type="common">Blue mussel</name>
    <dbReference type="NCBI Taxonomy" id="6550"/>
    <lineage>
        <taxon>Eukaryota</taxon>
        <taxon>Metazoa</taxon>
        <taxon>Spiralia</taxon>
        <taxon>Lophotrochozoa</taxon>
        <taxon>Mollusca</taxon>
        <taxon>Bivalvia</taxon>
        <taxon>Autobranchia</taxon>
        <taxon>Pteriomorphia</taxon>
        <taxon>Mytilida</taxon>
        <taxon>Mytiloidea</taxon>
        <taxon>Mytilidae</taxon>
        <taxon>Mytilinae</taxon>
        <taxon>Mytilus</taxon>
    </lineage>
</organism>
<feature type="chain" id="PRO_5035922908" description="Ig-like domain-containing protein" evidence="12">
    <location>
        <begin position="24"/>
        <end position="257"/>
    </location>
</feature>
<dbReference type="Gene3D" id="2.60.40.10">
    <property type="entry name" value="Immunoglobulins"/>
    <property type="match status" value="1"/>
</dbReference>
<dbReference type="InterPro" id="IPR013151">
    <property type="entry name" value="Immunoglobulin_dom"/>
</dbReference>
<dbReference type="GO" id="GO:0007166">
    <property type="term" value="P:cell surface receptor signaling pathway"/>
    <property type="evidence" value="ECO:0007669"/>
    <property type="project" value="TreeGrafter"/>
</dbReference>
<feature type="domain" description="Ig-like" evidence="13">
    <location>
        <begin position="34"/>
        <end position="130"/>
    </location>
</feature>
<comment type="subcellular location">
    <subcellularLocation>
        <location evidence="1">Cell membrane</location>
        <topology evidence="1">Single-pass type I membrane protein</topology>
    </subcellularLocation>
</comment>
<feature type="transmembrane region" description="Helical" evidence="11">
    <location>
        <begin position="207"/>
        <end position="228"/>
    </location>
</feature>
<dbReference type="InterPro" id="IPR036179">
    <property type="entry name" value="Ig-like_dom_sf"/>
</dbReference>
<keyword evidence="5 11" id="KW-1133">Transmembrane helix</keyword>
<dbReference type="SUPFAM" id="SSF48726">
    <property type="entry name" value="Immunoglobulin"/>
    <property type="match status" value="1"/>
</dbReference>
<evidence type="ECO:0000256" key="8">
    <source>
        <dbReference type="ARBA" id="ARBA00023170"/>
    </source>
</evidence>
<evidence type="ECO:0000256" key="2">
    <source>
        <dbReference type="ARBA" id="ARBA00022475"/>
    </source>
</evidence>
<dbReference type="AlphaFoldDB" id="A0A8S3S0C8"/>
<evidence type="ECO:0000256" key="11">
    <source>
        <dbReference type="SAM" id="Phobius"/>
    </source>
</evidence>
<evidence type="ECO:0000313" key="15">
    <source>
        <dbReference type="Proteomes" id="UP000683360"/>
    </source>
</evidence>
<dbReference type="OrthoDB" id="10055806at2759"/>
<proteinExistence type="predicted"/>
<evidence type="ECO:0000256" key="10">
    <source>
        <dbReference type="ARBA" id="ARBA00023319"/>
    </source>
</evidence>
<evidence type="ECO:0000256" key="4">
    <source>
        <dbReference type="ARBA" id="ARBA00022729"/>
    </source>
</evidence>
<keyword evidence="2" id="KW-1003">Cell membrane</keyword>
<reference evidence="14" key="1">
    <citation type="submission" date="2021-03" db="EMBL/GenBank/DDBJ databases">
        <authorList>
            <person name="Bekaert M."/>
        </authorList>
    </citation>
    <scope>NUCLEOTIDE SEQUENCE</scope>
</reference>
<keyword evidence="3 11" id="KW-0812">Transmembrane</keyword>
<dbReference type="GO" id="GO:0071222">
    <property type="term" value="P:cellular response to lipopolysaccharide"/>
    <property type="evidence" value="ECO:0007669"/>
    <property type="project" value="TreeGrafter"/>
</dbReference>
<keyword evidence="15" id="KW-1185">Reference proteome</keyword>
<keyword evidence="7" id="KW-1015">Disulfide bond</keyword>
<evidence type="ECO:0000256" key="1">
    <source>
        <dbReference type="ARBA" id="ARBA00004251"/>
    </source>
</evidence>
<accession>A0A8S3S0C8</accession>
<dbReference type="GO" id="GO:0006955">
    <property type="term" value="P:immune response"/>
    <property type="evidence" value="ECO:0007669"/>
    <property type="project" value="TreeGrafter"/>
</dbReference>
<dbReference type="InterPro" id="IPR003599">
    <property type="entry name" value="Ig_sub"/>
</dbReference>
<evidence type="ECO:0000256" key="3">
    <source>
        <dbReference type="ARBA" id="ARBA00022692"/>
    </source>
</evidence>
<dbReference type="PROSITE" id="PS50835">
    <property type="entry name" value="IG_LIKE"/>
    <property type="match status" value="1"/>
</dbReference>
<dbReference type="SMART" id="SM00409">
    <property type="entry name" value="IG"/>
    <property type="match status" value="1"/>
</dbReference>
<keyword evidence="8" id="KW-0675">Receptor</keyword>
<dbReference type="PANTHER" id="PTHR25466">
    <property type="entry name" value="T-LYMPHOCYTE ACTIVATION ANTIGEN"/>
    <property type="match status" value="1"/>
</dbReference>
<dbReference type="InterPro" id="IPR013783">
    <property type="entry name" value="Ig-like_fold"/>
</dbReference>
<dbReference type="EMBL" id="CAJPWZ010001297">
    <property type="protein sequence ID" value="CAG2212394.1"/>
    <property type="molecule type" value="Genomic_DNA"/>
</dbReference>
<dbReference type="PANTHER" id="PTHR25466:SF9">
    <property type="entry name" value="FIBRONECTIN TYPE-III DOMAIN-CONTAINING PROTEIN"/>
    <property type="match status" value="1"/>
</dbReference>
<dbReference type="Pfam" id="PF00047">
    <property type="entry name" value="ig"/>
    <property type="match status" value="1"/>
</dbReference>
<gene>
    <name evidence="14" type="ORF">MEDL_26366</name>
</gene>
<dbReference type="Proteomes" id="UP000683360">
    <property type="component" value="Unassembled WGS sequence"/>
</dbReference>
<evidence type="ECO:0000256" key="6">
    <source>
        <dbReference type="ARBA" id="ARBA00023136"/>
    </source>
</evidence>
<sequence>MSRERDTLIFLILTVIVLKGAIGLSEQYINSTVGDTAYLPCKNIQGNIIIQWLRLNENTETVDSTFTTTYTDGWTVNTNLPHHERLGIVGIEGGEKYTLEVSNLTKEDAGRYSCTIDNPNGTHYSYVTLKVEDVRSDTYFTTANYKDTSKALTFSSSTSTASDMITASSSTKTAPDIITTSSSTKTTINRITTDTPVNNGPSYLQTYLIITSACIVIVVICAASFVLYQNQKRYIAAIQNQLHHRENDRRPTAQFLS</sequence>
<dbReference type="InterPro" id="IPR007110">
    <property type="entry name" value="Ig-like_dom"/>
</dbReference>
<dbReference type="InterPro" id="IPR051713">
    <property type="entry name" value="T-cell_Activation_Regulation"/>
</dbReference>
<keyword evidence="6 11" id="KW-0472">Membrane</keyword>
<evidence type="ECO:0000256" key="9">
    <source>
        <dbReference type="ARBA" id="ARBA00023180"/>
    </source>
</evidence>
<keyword evidence="9" id="KW-0325">Glycoprotein</keyword>
<comment type="caution">
    <text evidence="14">The sequence shown here is derived from an EMBL/GenBank/DDBJ whole genome shotgun (WGS) entry which is preliminary data.</text>
</comment>
<dbReference type="InterPro" id="IPR003598">
    <property type="entry name" value="Ig_sub2"/>
</dbReference>
<evidence type="ECO:0000259" key="13">
    <source>
        <dbReference type="PROSITE" id="PS50835"/>
    </source>
</evidence>